<dbReference type="Proteomes" id="UP000318571">
    <property type="component" value="Chromosome 8"/>
</dbReference>
<dbReference type="Gene3D" id="3.40.50.300">
    <property type="entry name" value="P-loop containing nucleotide triphosphate hydrolases"/>
    <property type="match status" value="1"/>
</dbReference>
<dbReference type="InterPro" id="IPR027417">
    <property type="entry name" value="P-loop_NTPase"/>
</dbReference>
<comment type="caution">
    <text evidence="3">The sequence shown here is derived from an EMBL/GenBank/DDBJ whole genome shotgun (WGS) entry which is preliminary data.</text>
</comment>
<dbReference type="PANTHER" id="PTHR10492">
    <property type="match status" value="1"/>
</dbReference>
<dbReference type="GO" id="GO:0006310">
    <property type="term" value="P:DNA recombination"/>
    <property type="evidence" value="ECO:0007669"/>
    <property type="project" value="UniProtKB-KW"/>
</dbReference>
<keyword evidence="1" id="KW-0547">Nucleotide-binding</keyword>
<keyword evidence="1" id="KW-0347">Helicase</keyword>
<protein>
    <recommendedName>
        <fullName evidence="1">ATP-dependent DNA helicase</fullName>
        <ecNumber evidence="1">5.6.2.3</ecNumber>
    </recommendedName>
</protein>
<dbReference type="InterPro" id="IPR010285">
    <property type="entry name" value="DNA_helicase_pif1-like_DEAD"/>
</dbReference>
<comment type="catalytic activity">
    <reaction evidence="1">
        <text>ATP + H2O = ADP + phosphate + H(+)</text>
        <dbReference type="Rhea" id="RHEA:13065"/>
        <dbReference type="ChEBI" id="CHEBI:15377"/>
        <dbReference type="ChEBI" id="CHEBI:15378"/>
        <dbReference type="ChEBI" id="CHEBI:30616"/>
        <dbReference type="ChEBI" id="CHEBI:43474"/>
        <dbReference type="ChEBI" id="CHEBI:456216"/>
        <dbReference type="EC" id="5.6.2.3"/>
    </reaction>
</comment>
<keyword evidence="1" id="KW-0378">Hydrolase</keyword>
<dbReference type="EC" id="5.6.2.3" evidence="1"/>
<name>A0A553N7C7_TIGCA</name>
<keyword evidence="1" id="KW-0067">ATP-binding</keyword>
<evidence type="ECO:0000256" key="1">
    <source>
        <dbReference type="RuleBase" id="RU363044"/>
    </source>
</evidence>
<dbReference type="GO" id="GO:0000723">
    <property type="term" value="P:telomere maintenance"/>
    <property type="evidence" value="ECO:0007669"/>
    <property type="project" value="InterPro"/>
</dbReference>
<accession>A0A553N7C7</accession>
<dbReference type="GO" id="GO:0043139">
    <property type="term" value="F:5'-3' DNA helicase activity"/>
    <property type="evidence" value="ECO:0007669"/>
    <property type="project" value="UniProtKB-EC"/>
</dbReference>
<keyword evidence="1" id="KW-0234">DNA repair</keyword>
<keyword evidence="1" id="KW-0233">DNA recombination</keyword>
<dbReference type="Pfam" id="PF05970">
    <property type="entry name" value="PIF1"/>
    <property type="match status" value="2"/>
</dbReference>
<dbReference type="GO" id="GO:0016887">
    <property type="term" value="F:ATP hydrolysis activity"/>
    <property type="evidence" value="ECO:0007669"/>
    <property type="project" value="RHEA"/>
</dbReference>
<dbReference type="GO" id="GO:0005524">
    <property type="term" value="F:ATP binding"/>
    <property type="evidence" value="ECO:0007669"/>
    <property type="project" value="UniProtKB-KW"/>
</dbReference>
<comment type="similarity">
    <text evidence="1">Belongs to the helicase family.</text>
</comment>
<reference evidence="3 4" key="1">
    <citation type="journal article" date="2018" name="Nat. Ecol. Evol.">
        <title>Genomic signatures of mitonuclear coevolution across populations of Tigriopus californicus.</title>
        <authorList>
            <person name="Barreto F.S."/>
            <person name="Watson E.T."/>
            <person name="Lima T.G."/>
            <person name="Willett C.S."/>
            <person name="Edmands S."/>
            <person name="Li W."/>
            <person name="Burton R.S."/>
        </authorList>
    </citation>
    <scope>NUCLEOTIDE SEQUENCE [LARGE SCALE GENOMIC DNA]</scope>
    <source>
        <strain evidence="3 4">San Diego</strain>
    </source>
</reference>
<dbReference type="PANTHER" id="PTHR10492:SF57">
    <property type="entry name" value="ATP-DEPENDENT DNA HELICASE"/>
    <property type="match status" value="1"/>
</dbReference>
<keyword evidence="4" id="KW-1185">Reference proteome</keyword>
<comment type="cofactor">
    <cofactor evidence="1">
        <name>Mg(2+)</name>
        <dbReference type="ChEBI" id="CHEBI:18420"/>
    </cofactor>
</comment>
<evidence type="ECO:0000259" key="2">
    <source>
        <dbReference type="Pfam" id="PF05970"/>
    </source>
</evidence>
<evidence type="ECO:0000313" key="4">
    <source>
        <dbReference type="Proteomes" id="UP000318571"/>
    </source>
</evidence>
<gene>
    <name evidence="3" type="ORF">TCAL_08419</name>
</gene>
<dbReference type="STRING" id="6832.A0A553N7C7"/>
<feature type="domain" description="DNA helicase Pif1-like DEAD-box helicase" evidence="2">
    <location>
        <begin position="9"/>
        <end position="85"/>
    </location>
</feature>
<evidence type="ECO:0000313" key="3">
    <source>
        <dbReference type="EMBL" id="TRY61344.1"/>
    </source>
</evidence>
<dbReference type="EMBL" id="VCGU01000459">
    <property type="protein sequence ID" value="TRY61344.1"/>
    <property type="molecule type" value="Genomic_DNA"/>
</dbReference>
<organism evidence="3 4">
    <name type="scientific">Tigriopus californicus</name>
    <name type="common">Marine copepod</name>
    <dbReference type="NCBI Taxonomy" id="6832"/>
    <lineage>
        <taxon>Eukaryota</taxon>
        <taxon>Metazoa</taxon>
        <taxon>Ecdysozoa</taxon>
        <taxon>Arthropoda</taxon>
        <taxon>Crustacea</taxon>
        <taxon>Multicrustacea</taxon>
        <taxon>Hexanauplia</taxon>
        <taxon>Copepoda</taxon>
        <taxon>Harpacticoida</taxon>
        <taxon>Harpacticidae</taxon>
        <taxon>Tigriopus</taxon>
    </lineage>
</organism>
<keyword evidence="1" id="KW-0227">DNA damage</keyword>
<proteinExistence type="inferred from homology"/>
<dbReference type="AlphaFoldDB" id="A0A553N7C7"/>
<dbReference type="GO" id="GO:0006281">
    <property type="term" value="P:DNA repair"/>
    <property type="evidence" value="ECO:0007669"/>
    <property type="project" value="UniProtKB-KW"/>
</dbReference>
<sequence>MFCLNAGRGTGNTHPHLILDAVRAQGMVALATATSGIATTLLHGGRTVHTRFKVPISLTKDSYCFMPKPVKEVCKEARLIIIDENNSALCWQLAPVLPVVPKGHQAQIHQACLLKSYIWANVNVLTLVTNMRAALAGGGEQAFTQFLDQVGTGTYPHLAAPKIWSKLSKLPASMLFAPQLPALAQDQGKQMAQVQALVNHVFFDGILDMDQQAGATPPPDAQTLENLVSNKAVICPTNARVREMNCIAINSFPGEEGVYWSRD</sequence>
<feature type="domain" description="DNA helicase Pif1-like DEAD-box helicase" evidence="2">
    <location>
        <begin position="93"/>
        <end position="156"/>
    </location>
</feature>